<feature type="coiled-coil region" evidence="8">
    <location>
        <begin position="437"/>
        <end position="464"/>
    </location>
</feature>
<reference evidence="11" key="1">
    <citation type="submission" date="2017-10" db="EMBL/GenBank/DDBJ databases">
        <authorList>
            <person name="Armitage A.D."/>
            <person name="Barbara D.J."/>
            <person name="Woodhall J.W."/>
            <person name="Sreenivasaprasad S."/>
            <person name="Lane C.R."/>
            <person name="Clarkson J.P."/>
            <person name="Harrison R.J."/>
        </authorList>
    </citation>
    <scope>NUCLEOTIDE SEQUENCE</scope>
    <source>
        <strain evidence="11">FERA 1164</strain>
    </source>
</reference>
<keyword evidence="2" id="KW-0479">Metal-binding</keyword>
<dbReference type="SMART" id="SM00906">
    <property type="entry name" value="Fungal_trans"/>
    <property type="match status" value="1"/>
</dbReference>
<protein>
    <recommendedName>
        <fullName evidence="10">Xylanolytic transcriptional activator regulatory domain-containing protein</fullName>
    </recommendedName>
</protein>
<dbReference type="PANTHER" id="PTHR47782:SF12">
    <property type="entry name" value="ZN(II)2CYS6 TRANSCRIPTION FACTOR (EUROFUNG)"/>
    <property type="match status" value="1"/>
</dbReference>
<evidence type="ECO:0000256" key="2">
    <source>
        <dbReference type="ARBA" id="ARBA00022723"/>
    </source>
</evidence>
<dbReference type="GO" id="GO:0005634">
    <property type="term" value="C:nucleus"/>
    <property type="evidence" value="ECO:0007669"/>
    <property type="project" value="UniProtKB-SubCell"/>
</dbReference>
<name>A0AB37WD14_9PLEO</name>
<dbReference type="CDD" id="cd12148">
    <property type="entry name" value="fungal_TF_MHR"/>
    <property type="match status" value="1"/>
</dbReference>
<evidence type="ECO:0000256" key="6">
    <source>
        <dbReference type="ARBA" id="ARBA00023163"/>
    </source>
</evidence>
<keyword evidence="5" id="KW-0238">DNA-binding</keyword>
<gene>
    <name evidence="11" type="ORF">AA0115_g8463</name>
</gene>
<dbReference type="Proteomes" id="UP000292340">
    <property type="component" value="Unassembled WGS sequence"/>
</dbReference>
<evidence type="ECO:0000313" key="12">
    <source>
        <dbReference type="Proteomes" id="UP000292340"/>
    </source>
</evidence>
<dbReference type="GO" id="GO:0008270">
    <property type="term" value="F:zinc ion binding"/>
    <property type="evidence" value="ECO:0007669"/>
    <property type="project" value="InterPro"/>
</dbReference>
<dbReference type="GO" id="GO:0000981">
    <property type="term" value="F:DNA-binding transcription factor activity, RNA polymerase II-specific"/>
    <property type="evidence" value="ECO:0007669"/>
    <property type="project" value="TreeGrafter"/>
</dbReference>
<comment type="caution">
    <text evidence="11">The sequence shown here is derived from an EMBL/GenBank/DDBJ whole genome shotgun (WGS) entry which is preliminary data.</text>
</comment>
<dbReference type="InterPro" id="IPR052202">
    <property type="entry name" value="Yeast_MetPath_Reg"/>
</dbReference>
<dbReference type="AlphaFoldDB" id="A0AB37WD14"/>
<feature type="region of interest" description="Disordered" evidence="9">
    <location>
        <begin position="169"/>
        <end position="188"/>
    </location>
</feature>
<keyword evidence="6" id="KW-0804">Transcription</keyword>
<evidence type="ECO:0000256" key="7">
    <source>
        <dbReference type="ARBA" id="ARBA00023242"/>
    </source>
</evidence>
<evidence type="ECO:0000256" key="3">
    <source>
        <dbReference type="ARBA" id="ARBA00022833"/>
    </source>
</evidence>
<feature type="domain" description="Xylanolytic transcriptional activator regulatory" evidence="10">
    <location>
        <begin position="333"/>
        <end position="406"/>
    </location>
</feature>
<evidence type="ECO:0000259" key="10">
    <source>
        <dbReference type="SMART" id="SM00906"/>
    </source>
</evidence>
<reference evidence="11" key="2">
    <citation type="journal article" date="2019" name="bioRxiv">
        <title>Genomics, evolutionary history and diagnostics of the Alternaria alternata species group including apple and Asian pear pathotypes.</title>
        <authorList>
            <person name="Armitage A.D."/>
            <person name="Cockerton H.M."/>
            <person name="Sreenivasaprasad S."/>
            <person name="Woodhall J.W."/>
            <person name="Lane C.R."/>
            <person name="Harrison R.J."/>
            <person name="Clarkson J.P."/>
        </authorList>
    </citation>
    <scope>NUCLEOTIDE SEQUENCE</scope>
    <source>
        <strain evidence="11">FERA 1164</strain>
    </source>
</reference>
<dbReference type="InterPro" id="IPR007219">
    <property type="entry name" value="XnlR_reg_dom"/>
</dbReference>
<keyword evidence="4" id="KW-0805">Transcription regulation</keyword>
<comment type="subcellular location">
    <subcellularLocation>
        <location evidence="1">Nucleus</location>
    </subcellularLocation>
</comment>
<dbReference type="Pfam" id="PF04082">
    <property type="entry name" value="Fungal_trans"/>
    <property type="match status" value="1"/>
</dbReference>
<proteinExistence type="predicted"/>
<accession>A0AB37WD14</accession>
<dbReference type="GO" id="GO:0006351">
    <property type="term" value="P:DNA-templated transcription"/>
    <property type="evidence" value="ECO:0007669"/>
    <property type="project" value="InterPro"/>
</dbReference>
<evidence type="ECO:0000256" key="5">
    <source>
        <dbReference type="ARBA" id="ARBA00023125"/>
    </source>
</evidence>
<dbReference type="EMBL" id="PDXB01000023">
    <property type="protein sequence ID" value="RYN23913.1"/>
    <property type="molecule type" value="Genomic_DNA"/>
</dbReference>
<evidence type="ECO:0000313" key="11">
    <source>
        <dbReference type="EMBL" id="RYN23913.1"/>
    </source>
</evidence>
<organism evidence="11 12">
    <name type="scientific">Alternaria tenuissima</name>
    <dbReference type="NCBI Taxonomy" id="119927"/>
    <lineage>
        <taxon>Eukaryota</taxon>
        <taxon>Fungi</taxon>
        <taxon>Dikarya</taxon>
        <taxon>Ascomycota</taxon>
        <taxon>Pezizomycotina</taxon>
        <taxon>Dothideomycetes</taxon>
        <taxon>Pleosporomycetidae</taxon>
        <taxon>Pleosporales</taxon>
        <taxon>Pleosporineae</taxon>
        <taxon>Pleosporaceae</taxon>
        <taxon>Alternaria</taxon>
        <taxon>Alternaria sect. Alternaria</taxon>
        <taxon>Alternaria alternata complex</taxon>
    </lineage>
</organism>
<evidence type="ECO:0000256" key="8">
    <source>
        <dbReference type="SAM" id="Coils"/>
    </source>
</evidence>
<evidence type="ECO:0000256" key="9">
    <source>
        <dbReference type="SAM" id="MobiDB-lite"/>
    </source>
</evidence>
<keyword evidence="7" id="KW-0539">Nucleus</keyword>
<dbReference type="GO" id="GO:0043565">
    <property type="term" value="F:sequence-specific DNA binding"/>
    <property type="evidence" value="ECO:0007669"/>
    <property type="project" value="TreeGrafter"/>
</dbReference>
<sequence>MSREENQGQLCYSKITIFLATELGPSATARLIAEIASRLNHPVSHTYASKQLSDAYKQNSRRLAWIEAELTTLFNVDCASIPTGTSLAPILEKDIRASAAGSQVVDDNDRAPESSYSRPTNIATPVLVSTDATDIGLLALNATGELRYLGPSSGSFFFNIATSLARISGPSSSLDPNEDGRDPPLVLPDRQEESQDLLRATLPPDTIKLLISSYKLWIQPLYPLLNDDDLNQIESGYSKQDASVLPHSPEVKHELISFYLVMNLGAINASNTVKQLRISLPPNHRVPSATSLYERAMALLEGSRSTFRPSLSLIRIILLICITASYRATGYTQWQLTGLAMRMAIEIGLHSSHHKERITADQLDRKSRVFWTAYLIEISLAYNLGRPPSIGDTHISVGLPMCTEDLQFALHHLTHRRIQSKIISSVYATNATCLKSSEDTVKLISELQVELDEWKKQLEDLCESRTSLAYPISYWTRLHGGTSSVLHRPSPLCPKPSVASAIHCISSAGAYIESLLHSLRSSQTPLTWMSVQGALLAGVTMVFVTRMYSAQIIEKAGTKFVLVDFPMWTRKCSMCMAIIEERWKDDQVANLDAHFETLANETVERIALAFTGANTKSTDELADGPDAEGSDLSQLQVTETPTILRPDSDTTMPQLPTNAVEDVFPWTRDTGTILAPSPDFSSMSFLDELSDLENGQAFWDMFLGQSGFDVLDTFGNNQS</sequence>
<evidence type="ECO:0000256" key="1">
    <source>
        <dbReference type="ARBA" id="ARBA00004123"/>
    </source>
</evidence>
<keyword evidence="3" id="KW-0862">Zinc</keyword>
<keyword evidence="8" id="KW-0175">Coiled coil</keyword>
<dbReference type="PANTHER" id="PTHR47782">
    <property type="entry name" value="ZN(II)2CYS6 TRANSCRIPTION FACTOR (EUROFUNG)-RELATED"/>
    <property type="match status" value="1"/>
</dbReference>
<evidence type="ECO:0000256" key="4">
    <source>
        <dbReference type="ARBA" id="ARBA00023015"/>
    </source>
</evidence>
<dbReference type="GO" id="GO:0045944">
    <property type="term" value="P:positive regulation of transcription by RNA polymerase II"/>
    <property type="evidence" value="ECO:0007669"/>
    <property type="project" value="TreeGrafter"/>
</dbReference>